<protein>
    <submittedName>
        <fullName evidence="1">MurR/RpiR family transcriptional regulator</fullName>
    </submittedName>
</protein>
<comment type="caution">
    <text evidence="1">The sequence shown here is derived from an EMBL/GenBank/DDBJ whole genome shotgun (WGS) entry which is preliminary data.</text>
</comment>
<reference evidence="1" key="1">
    <citation type="submission" date="2019-04" db="EMBL/GenBank/DDBJ databases">
        <title>Microbes associate with the intestines of laboratory mice.</title>
        <authorList>
            <person name="Navarre W."/>
            <person name="Wong E."/>
            <person name="Huang K."/>
            <person name="Tropini C."/>
            <person name="Ng K."/>
            <person name="Yu B."/>
        </authorList>
    </citation>
    <scope>NUCLEOTIDE SEQUENCE</scope>
    <source>
        <strain evidence="1">NM09_H32</strain>
    </source>
</reference>
<accession>A0AC61R729</accession>
<proteinExistence type="predicted"/>
<dbReference type="EMBL" id="SRYG01000019">
    <property type="protein sequence ID" value="TGY65342.1"/>
    <property type="molecule type" value="Genomic_DNA"/>
</dbReference>
<gene>
    <name evidence="1" type="ORF">E5336_09285</name>
</gene>
<sequence length="272" mass="30889">MDNQYKSVLPKIESAYEKLTQLEKSVADFFLSNRQIVDFSAKSMSVRLAISEATLSRFAKKCGFRGYREFIYLYESSLNQSELYETVAQSSKSVLRAYEILLNKSYSLIDEDQMSRVTEMLSLARRTYVAGKGSSGYAAMEMAHRFTRVGVDINALTDSEMMMIQAVMRQEDDLAIGFSLSGASREVVGFLQESKRKGATTVLVTASADEHHKAYCDEIIFVPSLKHMDRGNLISPQFPLLVLIDMLYTSFMELDRARKLKLHEQTRKAIDK</sequence>
<keyword evidence="2" id="KW-1185">Reference proteome</keyword>
<evidence type="ECO:0000313" key="2">
    <source>
        <dbReference type="Proteomes" id="UP000308836"/>
    </source>
</evidence>
<name>A0AC61R729_9FIRM</name>
<organism evidence="1 2">
    <name type="scientific">Dubosiella muris</name>
    <dbReference type="NCBI Taxonomy" id="3038133"/>
    <lineage>
        <taxon>Bacteria</taxon>
        <taxon>Bacillati</taxon>
        <taxon>Bacillota</taxon>
        <taxon>Erysipelotrichia</taxon>
        <taxon>Erysipelotrichales</taxon>
        <taxon>Erysipelotrichaceae</taxon>
        <taxon>Dubosiella</taxon>
    </lineage>
</organism>
<evidence type="ECO:0000313" key="1">
    <source>
        <dbReference type="EMBL" id="TGY65342.1"/>
    </source>
</evidence>
<dbReference type="Proteomes" id="UP000308836">
    <property type="component" value="Unassembled WGS sequence"/>
</dbReference>